<feature type="signal peptide" evidence="11">
    <location>
        <begin position="1"/>
        <end position="21"/>
    </location>
</feature>
<dbReference type="GO" id="GO:0016491">
    <property type="term" value="F:oxidoreductase activity"/>
    <property type="evidence" value="ECO:0007669"/>
    <property type="project" value="UniProtKB-KW"/>
</dbReference>
<comment type="similarity">
    <text evidence="4">Belongs to the AB hydrolase superfamily. AKT2 hydrolase family.</text>
</comment>
<dbReference type="PANTHER" id="PTHR43722:SF1">
    <property type="entry name" value="PROLINE IMINOPEPTIDASE"/>
    <property type="match status" value="1"/>
</dbReference>
<comment type="similarity">
    <text evidence="3">Belongs to the oxygen-dependent FAD-linked oxidoreductase family.</text>
</comment>
<dbReference type="InterPro" id="IPR029016">
    <property type="entry name" value="GAF-like_dom_sf"/>
</dbReference>
<keyword evidence="7" id="KW-0843">Virulence</keyword>
<dbReference type="InterPro" id="IPR006094">
    <property type="entry name" value="Oxid_FAD_bind_N"/>
</dbReference>
<dbReference type="Pfam" id="PF00512">
    <property type="entry name" value="HisKA"/>
    <property type="match status" value="1"/>
</dbReference>
<evidence type="ECO:0000256" key="7">
    <source>
        <dbReference type="ARBA" id="ARBA00023026"/>
    </source>
</evidence>
<evidence type="ECO:0000256" key="8">
    <source>
        <dbReference type="ARBA" id="ARBA00023140"/>
    </source>
</evidence>
<dbReference type="InterPro" id="IPR016166">
    <property type="entry name" value="FAD-bd_PCMH"/>
</dbReference>
<keyword evidence="6" id="KW-0560">Oxidoreductase</keyword>
<dbReference type="InterPro" id="IPR036097">
    <property type="entry name" value="HisK_dim/P_sf"/>
</dbReference>
<dbReference type="PROSITE" id="PS51387">
    <property type="entry name" value="FAD_PCMH"/>
    <property type="match status" value="1"/>
</dbReference>
<dbReference type="RefSeq" id="XP_038785548.1">
    <property type="nucleotide sequence ID" value="XM_038932076.1"/>
</dbReference>
<feature type="region of interest" description="Disordered" evidence="10">
    <location>
        <begin position="1801"/>
        <end position="1825"/>
    </location>
</feature>
<dbReference type="PRINTS" id="PR00344">
    <property type="entry name" value="BCTRLSENSOR"/>
</dbReference>
<dbReference type="GO" id="GO:0006508">
    <property type="term" value="P:proteolysis"/>
    <property type="evidence" value="ECO:0007669"/>
    <property type="project" value="InterPro"/>
</dbReference>
<evidence type="ECO:0000256" key="10">
    <source>
        <dbReference type="SAM" id="MobiDB-lite"/>
    </source>
</evidence>
<gene>
    <name evidence="15" type="ORF">GT037_007029</name>
</gene>
<dbReference type="InterPro" id="IPR000073">
    <property type="entry name" value="AB_hydrolase_1"/>
</dbReference>
<evidence type="ECO:0000259" key="12">
    <source>
        <dbReference type="PROSITE" id="PS50109"/>
    </source>
</evidence>
<dbReference type="InterPro" id="IPR003661">
    <property type="entry name" value="HisK_dim/P_dom"/>
</dbReference>
<evidence type="ECO:0000256" key="6">
    <source>
        <dbReference type="ARBA" id="ARBA00023002"/>
    </source>
</evidence>
<reference evidence="15" key="1">
    <citation type="submission" date="2020-01" db="EMBL/GenBank/DDBJ databases">
        <authorList>
            <person name="Feng Z.H.Z."/>
        </authorList>
    </citation>
    <scope>NUCLEOTIDE SEQUENCE</scope>
    <source>
        <strain evidence="15">CBS107.38</strain>
    </source>
</reference>
<evidence type="ECO:0000256" key="9">
    <source>
        <dbReference type="PROSITE-ProRule" id="PRU00169"/>
    </source>
</evidence>
<dbReference type="NCBIfam" id="TIGR01249">
    <property type="entry name" value="pro_imino_pep_1"/>
    <property type="match status" value="1"/>
</dbReference>
<dbReference type="CDD" id="cd17546">
    <property type="entry name" value="REC_hyHK_CKI1_RcsC-like"/>
    <property type="match status" value="1"/>
</dbReference>
<evidence type="ECO:0000256" key="3">
    <source>
        <dbReference type="ARBA" id="ARBA00005466"/>
    </source>
</evidence>
<evidence type="ECO:0000256" key="2">
    <source>
        <dbReference type="ARBA" id="ARBA00004685"/>
    </source>
</evidence>
<dbReference type="PROSITE" id="PS50110">
    <property type="entry name" value="RESPONSE_REGULATORY"/>
    <property type="match status" value="1"/>
</dbReference>
<protein>
    <submittedName>
        <fullName evidence="15">Proline iminopeptidase</fullName>
    </submittedName>
</protein>
<dbReference type="SUPFAM" id="SSF47384">
    <property type="entry name" value="Homodimeric domain of signal transducing histidine kinase"/>
    <property type="match status" value="1"/>
</dbReference>
<feature type="modified residue" description="4-aspartylphosphate" evidence="9">
    <location>
        <position position="1941"/>
    </location>
</feature>
<name>A0A8H7EE56_9PLEO</name>
<dbReference type="SMART" id="SM00387">
    <property type="entry name" value="HATPase_c"/>
    <property type="match status" value="1"/>
</dbReference>
<dbReference type="Pfam" id="PF02518">
    <property type="entry name" value="HATPase_c"/>
    <property type="match status" value="1"/>
</dbReference>
<comment type="pathway">
    <text evidence="2">Mycotoxin biosynthesis.</text>
</comment>
<feature type="region of interest" description="Disordered" evidence="10">
    <location>
        <begin position="1221"/>
        <end position="1242"/>
    </location>
</feature>
<keyword evidence="16" id="KW-1185">Reference proteome</keyword>
<dbReference type="InterPro" id="IPR006093">
    <property type="entry name" value="Oxy_OxRdtase_FAD_BS"/>
</dbReference>
<evidence type="ECO:0000259" key="14">
    <source>
        <dbReference type="PROSITE" id="PS51387"/>
    </source>
</evidence>
<dbReference type="PROSITE" id="PS50109">
    <property type="entry name" value="HIS_KIN"/>
    <property type="match status" value="1"/>
</dbReference>
<dbReference type="SMART" id="SM00448">
    <property type="entry name" value="REC"/>
    <property type="match status" value="1"/>
</dbReference>
<dbReference type="EMBL" id="JAAABM010000009">
    <property type="protein sequence ID" value="KAF7675266.1"/>
    <property type="molecule type" value="Genomic_DNA"/>
</dbReference>
<feature type="domain" description="Response regulatory" evidence="13">
    <location>
        <begin position="1884"/>
        <end position="2036"/>
    </location>
</feature>
<feature type="compositionally biased region" description="Polar residues" evidence="10">
    <location>
        <begin position="1233"/>
        <end position="1242"/>
    </location>
</feature>
<dbReference type="GO" id="GO:0005777">
    <property type="term" value="C:peroxisome"/>
    <property type="evidence" value="ECO:0007669"/>
    <property type="project" value="UniProtKB-SubCell"/>
</dbReference>
<dbReference type="PANTHER" id="PTHR43722">
    <property type="entry name" value="PROLINE IMINOPEPTIDASE"/>
    <property type="match status" value="1"/>
</dbReference>
<dbReference type="GO" id="GO:0071949">
    <property type="term" value="F:FAD binding"/>
    <property type="evidence" value="ECO:0007669"/>
    <property type="project" value="InterPro"/>
</dbReference>
<dbReference type="InterPro" id="IPR005467">
    <property type="entry name" value="His_kinase_dom"/>
</dbReference>
<proteinExistence type="inferred from homology"/>
<evidence type="ECO:0000256" key="1">
    <source>
        <dbReference type="ARBA" id="ARBA00004275"/>
    </source>
</evidence>
<comment type="subcellular location">
    <subcellularLocation>
        <location evidence="1">Peroxisome</location>
    </subcellularLocation>
</comment>
<dbReference type="InterPro" id="IPR003594">
    <property type="entry name" value="HATPase_dom"/>
</dbReference>
<dbReference type="SUPFAM" id="SSF52172">
    <property type="entry name" value="CheY-like"/>
    <property type="match status" value="1"/>
</dbReference>
<feature type="chain" id="PRO_5034501380" evidence="11">
    <location>
        <begin position="22"/>
        <end position="2038"/>
    </location>
</feature>
<feature type="domain" description="Histidine kinase" evidence="12">
    <location>
        <begin position="1386"/>
        <end position="1651"/>
    </location>
</feature>
<dbReference type="PROSITE" id="PS00862">
    <property type="entry name" value="OX2_COVAL_FAD"/>
    <property type="match status" value="1"/>
</dbReference>
<dbReference type="SUPFAM" id="SSF53474">
    <property type="entry name" value="alpha/beta-Hydrolases"/>
    <property type="match status" value="1"/>
</dbReference>
<dbReference type="GO" id="GO:0004177">
    <property type="term" value="F:aminopeptidase activity"/>
    <property type="evidence" value="ECO:0007669"/>
    <property type="project" value="UniProtKB-EC"/>
</dbReference>
<accession>A0A8H7EE56</accession>
<dbReference type="Gene3D" id="3.30.565.10">
    <property type="entry name" value="Histidine kinase-like ATPase, C-terminal domain"/>
    <property type="match status" value="1"/>
</dbReference>
<dbReference type="InterPro" id="IPR029058">
    <property type="entry name" value="AB_hydrolase_fold"/>
</dbReference>
<evidence type="ECO:0000313" key="15">
    <source>
        <dbReference type="EMBL" id="KAF7675266.1"/>
    </source>
</evidence>
<dbReference type="Pfam" id="PF01565">
    <property type="entry name" value="FAD_binding_4"/>
    <property type="match status" value="1"/>
</dbReference>
<dbReference type="InterPro" id="IPR036890">
    <property type="entry name" value="HATPase_C_sf"/>
</dbReference>
<keyword evidence="8" id="KW-0576">Peroxisome</keyword>
<dbReference type="SUPFAM" id="SSF55874">
    <property type="entry name" value="ATPase domain of HSP90 chaperone/DNA topoisomerase II/histidine kinase"/>
    <property type="match status" value="1"/>
</dbReference>
<dbReference type="GeneID" id="62205254"/>
<evidence type="ECO:0000256" key="5">
    <source>
        <dbReference type="ARBA" id="ARBA00022553"/>
    </source>
</evidence>
<dbReference type="Gene3D" id="3.30.450.40">
    <property type="match status" value="1"/>
</dbReference>
<dbReference type="Gene3D" id="3.40.50.1820">
    <property type="entry name" value="alpha/beta hydrolase"/>
    <property type="match status" value="1"/>
</dbReference>
<dbReference type="InterPro" id="IPR036318">
    <property type="entry name" value="FAD-bd_PCMH-like_sf"/>
</dbReference>
<dbReference type="Pfam" id="PF00561">
    <property type="entry name" value="Abhydrolase_1"/>
    <property type="match status" value="1"/>
</dbReference>
<evidence type="ECO:0000259" key="13">
    <source>
        <dbReference type="PROSITE" id="PS50110"/>
    </source>
</evidence>
<dbReference type="Gene3D" id="1.10.287.130">
    <property type="match status" value="1"/>
</dbReference>
<dbReference type="SUPFAM" id="SSF55781">
    <property type="entry name" value="GAF domain-like"/>
    <property type="match status" value="1"/>
</dbReference>
<dbReference type="InterPro" id="IPR005944">
    <property type="entry name" value="Pro_iminopeptidase"/>
</dbReference>
<dbReference type="Gene3D" id="3.30.465.10">
    <property type="match status" value="1"/>
</dbReference>
<keyword evidence="5 9" id="KW-0597">Phosphoprotein</keyword>
<feature type="domain" description="FAD-binding PCMH-type" evidence="14">
    <location>
        <begin position="65"/>
        <end position="237"/>
    </location>
</feature>
<evidence type="ECO:0000256" key="11">
    <source>
        <dbReference type="SAM" id="SignalP"/>
    </source>
</evidence>
<comment type="caution">
    <text evidence="15">The sequence shown here is derived from an EMBL/GenBank/DDBJ whole genome shotgun (WGS) entry which is preliminary data.</text>
</comment>
<dbReference type="SMART" id="SM00388">
    <property type="entry name" value="HisKA"/>
    <property type="match status" value="1"/>
</dbReference>
<dbReference type="InterPro" id="IPR011006">
    <property type="entry name" value="CheY-like_superfamily"/>
</dbReference>
<keyword evidence="11" id="KW-0732">Signal</keyword>
<organism evidence="15 16">
    <name type="scientific">Alternaria burnsii</name>
    <dbReference type="NCBI Taxonomy" id="1187904"/>
    <lineage>
        <taxon>Eukaryota</taxon>
        <taxon>Fungi</taxon>
        <taxon>Dikarya</taxon>
        <taxon>Ascomycota</taxon>
        <taxon>Pezizomycotina</taxon>
        <taxon>Dothideomycetes</taxon>
        <taxon>Pleosporomycetidae</taxon>
        <taxon>Pleosporales</taxon>
        <taxon>Pleosporineae</taxon>
        <taxon>Pleosporaceae</taxon>
        <taxon>Alternaria</taxon>
        <taxon>Alternaria sect. Alternaria</taxon>
    </lineage>
</organism>
<dbReference type="SUPFAM" id="SSF56176">
    <property type="entry name" value="FAD-binding/transporter-associated domain-like"/>
    <property type="match status" value="1"/>
</dbReference>
<sequence>MDKLASFVLASLLLGAQSALAIPTEATTKACKDINNALPGKVLTPGLLKLEYEHETQQYWATNLREVDPACIVQPESAQDVSIAIKILNKYPTVKLATRSGGHDPNTNHAAVQDGVLITMTSLVGATYDAAEDVAYVRPGGEWNDVIGDLEKSGVAIAGGRLGLVGVGGLLLGGGLSFLGAQEGLAADNIVEWETVMANGSIVNVNAAKHPDLAQAMRGSGSQFGIVTQFKAKVHHMGDVWGGSCIYDESKSEALYVALHNFIAHGAEDPKAAIIFSDLVLAAGLKTKLVFYFYDSPTPPTSGPFADFFKILNPLCLPKKQKYSELLRANGEPVRLLNSRSFFRTYTVPYIPSRPQMYREIRDKLAELTGVFLNTLPVVRAVQFSVDFQPLPSRFGKISESKGGNAMGLSSSDPNRIILIYQGAWNLPTDDPLAFGIARELTAWLDKVVPQWIAEAGMPSDMYMPLFLNDAMWDQPVMQSYKDYEKFKTLQKSVDPNGLWIFGVASYYTTSMAQAPHVTGYEHEDAWDVDWLRVDDIHELHYQQFGKKDGKPVIFLHGGPGGNCSKSNTVFFNPSEYRVILLDQRGCGQSRPNANTTNNTTWHLVADVEVLRKHLSISKWHTVFGGSWGSTLALAYAQTHPESVGSLVLRGIFTVRDIELYWTNHPGGVQMLFPDCWDEFINFLPEEERSDHIGNYHKRLMSSDPSISHPAATAWNKWELSISTLYPDPSAFKKLQDPAYLLAHARLEIHYFTNKAWLEDGQLLKKENVDRIRNIPTTIVQGRYDVVCPPITAWNLHKEWPESKLHFVDDAGHSAMEPGTRKKLTEVCDEPLANLGKKQKTAAGPRNRCKQHQQSSVELPSALNVSDVIWTMATTPLSTTAPPPEVIDKHERARAYEIAAYLSAASFPFQIPEGPPSDPVPSSDITLNALVQHGVHKMDCDRAFISLIDNQTQFICAEMTRHQSLSSADPTDPLLLGTSRIPLDWGVCPHTMSIFHGRAVSLPDSPYIVADRSYFYIKDFRRIPTFADRPFVAGHPYMVSYLEIPLFAMSGHILGSYCVVDNKERDFLHPKSLSTMREVTSAISAYLNMRRVEACKSRAANMMQGLRRFVAPDERDARNVVPKSVAPERPEPHTDPFDLDVFSATTQRESSPLSSGSATTRVAGSMYEPASIVISPQDTDSRMVKPDLSIQVEDLFVRAANDIGHAMDLDGLVFFDTVSAGKHRGGQSKDTETSSSPNDSFATPLSCYQRSTAVGQQSSLGLSQSLIQRLTTRYTRGHVFAVDEHGVIQHGDGSEPDYSSNSVEDNEWTDLFESLPKTRYAIFLPMWHYQREACYATCLAWVSDTGKTLDTGDVNSLTAFGNSLMAEVFRLEASANTLSKSDFVSTISHELRSPLHGILASIELIQENMQGSSLMPEITMIESCAFTLLDTFDHLLGYSKVNSRVGVGKGGNHSIRSGHHVHNGAVAVDLERLVEDVIETVSVGHDHASRLVSGLNKERQDTLAEPRETTPAEPVILTTHFDRHCDWTVVVEKGAWKRILLNVVSNALKYTRSGYIHVDLEFVEAADGVQAADGRQAHICLSVTDTGVGMSDDFLKYHLFTPFTQENIFSPGTGLGLSLVKSIVESLQGNISVSSRLGEGTKITINIPTSQKIQKPSVPSTQESLLRGKTVGLLSLSSHRDSGKKSSPCIVSPPKALERSVRNICEGRFGMSVINVSTSALPTMDIVLIDTHALDTTHAYDLKTLFPVYAANVCPVVIELGNTKATLHKIGTWSSMHTMLITGKSLGSAIISALNDVNANGTEAPLPPAEVEREAETDPSEQLGQHETFQKADTCMETVAFPHRNLPSQNKSLSDAVTLPAPQPQLSAQPTVLLKPNPACRFHRLLLVDDNPINLKMLCAFAKRLHVPYSSATDGAEAVRLYQTAIEQQGPQIAYDCIFMDISMPVMDGFQAVSKIRKLEDDLMEKIIQSHSNDASKQTLDGATWDNRGAPRAYIFALTGLGSEKARRQARSSGFDEFLLKPVRFKDVLPLLASVPTP</sequence>
<evidence type="ECO:0000313" key="16">
    <source>
        <dbReference type="Proteomes" id="UP000596902"/>
    </source>
</evidence>
<dbReference type="InterPro" id="IPR001789">
    <property type="entry name" value="Sig_transdc_resp-reg_receiver"/>
</dbReference>
<dbReference type="GO" id="GO:0000155">
    <property type="term" value="F:phosphorelay sensor kinase activity"/>
    <property type="evidence" value="ECO:0007669"/>
    <property type="project" value="InterPro"/>
</dbReference>
<reference evidence="15" key="2">
    <citation type="submission" date="2020-08" db="EMBL/GenBank/DDBJ databases">
        <title>Draft Genome Sequence of Cumin Blight Pathogen Alternaria burnsii.</title>
        <authorList>
            <person name="Feng Z."/>
        </authorList>
    </citation>
    <scope>NUCLEOTIDE SEQUENCE</scope>
    <source>
        <strain evidence="15">CBS107.38</strain>
    </source>
</reference>
<dbReference type="Gene3D" id="3.40.50.2300">
    <property type="match status" value="1"/>
</dbReference>
<dbReference type="Pfam" id="PF00072">
    <property type="entry name" value="Response_reg"/>
    <property type="match status" value="1"/>
</dbReference>
<dbReference type="Proteomes" id="UP000596902">
    <property type="component" value="Unassembled WGS sequence"/>
</dbReference>
<dbReference type="CDD" id="cd00082">
    <property type="entry name" value="HisKA"/>
    <property type="match status" value="1"/>
</dbReference>
<dbReference type="InterPro" id="IPR016169">
    <property type="entry name" value="FAD-bd_PCMH_sub2"/>
</dbReference>
<evidence type="ECO:0000256" key="4">
    <source>
        <dbReference type="ARBA" id="ARBA00005668"/>
    </source>
</evidence>
<dbReference type="InterPro" id="IPR004358">
    <property type="entry name" value="Sig_transdc_His_kin-like_C"/>
</dbReference>